<evidence type="ECO:0000313" key="2">
    <source>
        <dbReference type="EMBL" id="GMT32795.1"/>
    </source>
</evidence>
<feature type="non-terminal residue" evidence="2">
    <location>
        <position position="1"/>
    </location>
</feature>
<protein>
    <submittedName>
        <fullName evidence="2">Uncharacterized protein</fullName>
    </submittedName>
</protein>
<dbReference type="EMBL" id="BTSY01000006">
    <property type="protein sequence ID" value="GMT32795.1"/>
    <property type="molecule type" value="Genomic_DNA"/>
</dbReference>
<keyword evidence="1" id="KW-0812">Transmembrane</keyword>
<comment type="caution">
    <text evidence="2">The sequence shown here is derived from an EMBL/GenBank/DDBJ whole genome shotgun (WGS) entry which is preliminary data.</text>
</comment>
<keyword evidence="1" id="KW-0472">Membrane</keyword>
<feature type="transmembrane region" description="Helical" evidence="1">
    <location>
        <begin position="32"/>
        <end position="50"/>
    </location>
</feature>
<keyword evidence="3" id="KW-1185">Reference proteome</keyword>
<feature type="transmembrane region" description="Helical" evidence="1">
    <location>
        <begin position="117"/>
        <end position="139"/>
    </location>
</feature>
<dbReference type="InterPro" id="IPR036259">
    <property type="entry name" value="MFS_trans_sf"/>
</dbReference>
<reference evidence="2" key="1">
    <citation type="submission" date="2023-10" db="EMBL/GenBank/DDBJ databases">
        <title>Genome assembly of Pristionchus species.</title>
        <authorList>
            <person name="Yoshida K."/>
            <person name="Sommer R.J."/>
        </authorList>
    </citation>
    <scope>NUCLEOTIDE SEQUENCE</scope>
    <source>
        <strain evidence="2">RS5133</strain>
    </source>
</reference>
<dbReference type="Proteomes" id="UP001432322">
    <property type="component" value="Unassembled WGS sequence"/>
</dbReference>
<dbReference type="SUPFAM" id="SSF103473">
    <property type="entry name" value="MFS general substrate transporter"/>
    <property type="match status" value="1"/>
</dbReference>
<evidence type="ECO:0000256" key="1">
    <source>
        <dbReference type="SAM" id="Phobius"/>
    </source>
</evidence>
<evidence type="ECO:0000313" key="3">
    <source>
        <dbReference type="Proteomes" id="UP001432322"/>
    </source>
</evidence>
<feature type="transmembrane region" description="Helical" evidence="1">
    <location>
        <begin position="56"/>
        <end position="78"/>
    </location>
</feature>
<keyword evidence="1" id="KW-1133">Transmembrane helix</keyword>
<dbReference type="Gene3D" id="1.20.1250.20">
    <property type="entry name" value="MFS general substrate transporter like domains"/>
    <property type="match status" value="1"/>
</dbReference>
<gene>
    <name evidence="2" type="ORF">PFISCL1PPCAC_24092</name>
</gene>
<feature type="transmembrane region" description="Helical" evidence="1">
    <location>
        <begin position="6"/>
        <end position="25"/>
    </location>
</feature>
<sequence length="215" mass="24246">VGDTTEWGAFYIMGNLLACVTLVAVDQFGRKRPLLISIIATSIELFYAFWSSTYNIRMTVFIVFFGWSSLITYVCLFVSALESLPYKLRLPFSVFFFSSRRVSLGIISALALHFEGYLSSVLSCIVFLILAAVIAHLFLDETAAHLLLNEKMYELELLMDKIGKDSDLSPDRSSQQIADELGFREDDVDMTTKDYLAKVFKSKAVIYIVNVVLLV</sequence>
<proteinExistence type="predicted"/>
<dbReference type="AlphaFoldDB" id="A0AAV5WMF8"/>
<accession>A0AAV5WMF8</accession>
<organism evidence="2 3">
    <name type="scientific">Pristionchus fissidentatus</name>
    <dbReference type="NCBI Taxonomy" id="1538716"/>
    <lineage>
        <taxon>Eukaryota</taxon>
        <taxon>Metazoa</taxon>
        <taxon>Ecdysozoa</taxon>
        <taxon>Nematoda</taxon>
        <taxon>Chromadorea</taxon>
        <taxon>Rhabditida</taxon>
        <taxon>Rhabditina</taxon>
        <taxon>Diplogasteromorpha</taxon>
        <taxon>Diplogasteroidea</taxon>
        <taxon>Neodiplogasteridae</taxon>
        <taxon>Pristionchus</taxon>
    </lineage>
</organism>
<name>A0AAV5WMF8_9BILA</name>